<proteinExistence type="predicted"/>
<dbReference type="EMBL" id="BK032842">
    <property type="protein sequence ID" value="DAF63570.1"/>
    <property type="molecule type" value="Genomic_DNA"/>
</dbReference>
<sequence>MQYSPYQKNNIYFCTIPKYKTINKNIWTP</sequence>
<evidence type="ECO:0000313" key="1">
    <source>
        <dbReference type="EMBL" id="DAF63570.1"/>
    </source>
</evidence>
<protein>
    <submittedName>
        <fullName evidence="1">Uncharacterized protein</fullName>
    </submittedName>
</protein>
<name>A0A8S5TLB5_9CAUD</name>
<accession>A0A8S5TLB5</accession>
<reference evidence="1" key="1">
    <citation type="journal article" date="2021" name="Proc. Natl. Acad. Sci. U.S.A.">
        <title>A Catalog of Tens of Thousands of Viruses from Human Metagenomes Reveals Hidden Associations with Chronic Diseases.</title>
        <authorList>
            <person name="Tisza M.J."/>
            <person name="Buck C.B."/>
        </authorList>
    </citation>
    <scope>NUCLEOTIDE SEQUENCE</scope>
    <source>
        <strain evidence="1">CtwQT14</strain>
    </source>
</reference>
<organism evidence="1">
    <name type="scientific">Siphoviridae sp. ctwQT14</name>
    <dbReference type="NCBI Taxonomy" id="2827971"/>
    <lineage>
        <taxon>Viruses</taxon>
        <taxon>Duplodnaviria</taxon>
        <taxon>Heunggongvirae</taxon>
        <taxon>Uroviricota</taxon>
        <taxon>Caudoviricetes</taxon>
    </lineage>
</organism>